<dbReference type="AlphaFoldDB" id="A0A1N6DNH1"/>
<dbReference type="GO" id="GO:0016668">
    <property type="term" value="F:oxidoreductase activity, acting on a sulfur group of donors, NAD(P) as acceptor"/>
    <property type="evidence" value="ECO:0007669"/>
    <property type="project" value="InterPro"/>
</dbReference>
<comment type="similarity">
    <text evidence="1 18">Belongs to the class-I pyridine nucleotide-disulfide oxidoreductase family.</text>
</comment>
<dbReference type="PROSITE" id="PS00076">
    <property type="entry name" value="PYRIDINE_REDOX_1"/>
    <property type="match status" value="1"/>
</dbReference>
<dbReference type="GO" id="GO:0050660">
    <property type="term" value="F:flavin adenine dinucleotide binding"/>
    <property type="evidence" value="ECO:0007669"/>
    <property type="project" value="InterPro"/>
</dbReference>
<dbReference type="PANTHER" id="PTHR43014:SF2">
    <property type="entry name" value="MERCURIC REDUCTASE"/>
    <property type="match status" value="1"/>
</dbReference>
<evidence type="ECO:0000256" key="3">
    <source>
        <dbReference type="ARBA" id="ARBA00012661"/>
    </source>
</evidence>
<dbReference type="Gene3D" id="3.50.50.60">
    <property type="entry name" value="FAD/NAD(P)-binding domain"/>
    <property type="match status" value="2"/>
</dbReference>
<gene>
    <name evidence="21" type="ORF">SAMN05443662_0306</name>
</gene>
<dbReference type="PIRSF" id="PIRSF000350">
    <property type="entry name" value="Mercury_reductase_MerA"/>
    <property type="match status" value="1"/>
</dbReference>
<evidence type="ECO:0000256" key="16">
    <source>
        <dbReference type="PIRSR" id="PIRSR000350-3"/>
    </source>
</evidence>
<dbReference type="InterPro" id="IPR016156">
    <property type="entry name" value="FAD/NAD-linked_Rdtase_dimer_sf"/>
</dbReference>
<dbReference type="InterPro" id="IPR036188">
    <property type="entry name" value="FAD/NAD-bd_sf"/>
</dbReference>
<dbReference type="SUPFAM" id="SSF51905">
    <property type="entry name" value="FAD/NAD(P)-binding domain"/>
    <property type="match status" value="1"/>
</dbReference>
<sequence>MSCCKENACTQSSQHVLIIGTGSAAFAAAIEIVENGGRATLIEAAEQIGGTCVNVGCVPSKILIRQAQLNHWRRHTPFDGLPACEAEGDRRVLIAQLKARVDELRHAKYEKMLDTYPGIKVVHGHARFLTADTLVVEKPDGSRQQLRGDGVLIATGSRPHIPEVEGLAATPYWTSTEALFSEETPPRMIVLGAGVVALELAQAYQRLGTQVTLLARRGLLTNQPAEVGDTLRQALKAEGMNILTRTQPQRVEHAGGIFQVQTPAGVLQAERLLVATGRQPNTDVLALEQVGVRIDSRGQIVVDEQLRTSVPGVWAAGDCTQLPKFVYVAAASGRIAASAMRGGCETLDLSVLPQVVFTDPQVATVGLSEDEAQAQGIKAISRRLPLDQVPRALANFETTGFVQLVAEAGSMKLLGAQIVAPEAGEMIEAVAIALRKGLRVQDLAGELMAYLTWNEALKLCAQTFFKDVNKLSCCAG</sequence>
<keyword evidence="16" id="KW-0547">Nucleotide-binding</keyword>
<keyword evidence="8 16" id="KW-0274">FAD</keyword>
<evidence type="ECO:0000256" key="12">
    <source>
        <dbReference type="ARBA" id="ARBA00023157"/>
    </source>
</evidence>
<evidence type="ECO:0000256" key="11">
    <source>
        <dbReference type="ARBA" id="ARBA00023002"/>
    </source>
</evidence>
<accession>A0A1N6DNH1</accession>
<dbReference type="EMBL" id="FSRE01000001">
    <property type="protein sequence ID" value="SIN72359.1"/>
    <property type="molecule type" value="Genomic_DNA"/>
</dbReference>
<feature type="domain" description="FAD/NAD(P)-binding" evidence="20">
    <location>
        <begin position="15"/>
        <end position="333"/>
    </location>
</feature>
<feature type="domain" description="Pyridine nucleotide-disulphide oxidoreductase dimerisation" evidence="19">
    <location>
        <begin position="353"/>
        <end position="458"/>
    </location>
</feature>
<dbReference type="NCBIfam" id="NF010311">
    <property type="entry name" value="PRK13748.1"/>
    <property type="match status" value="1"/>
</dbReference>
<feature type="disulfide bond" description="Redox-active" evidence="17">
    <location>
        <begin position="52"/>
        <end position="57"/>
    </location>
</feature>
<dbReference type="STRING" id="364032.SAMN05443662_0306"/>
<dbReference type="GO" id="GO:0003955">
    <property type="term" value="F:NAD(P)H dehydrogenase (quinone) activity"/>
    <property type="evidence" value="ECO:0007669"/>
    <property type="project" value="TreeGrafter"/>
</dbReference>
<dbReference type="PRINTS" id="PR00411">
    <property type="entry name" value="PNDRDTASEI"/>
</dbReference>
<keyword evidence="10" id="KW-0476">Mercury</keyword>
<evidence type="ECO:0000256" key="14">
    <source>
        <dbReference type="ARBA" id="ARBA00031725"/>
    </source>
</evidence>
<dbReference type="FunFam" id="3.30.390.30:FF:000001">
    <property type="entry name" value="Dihydrolipoyl dehydrogenase"/>
    <property type="match status" value="1"/>
</dbReference>
<dbReference type="Pfam" id="PF07992">
    <property type="entry name" value="Pyr_redox_2"/>
    <property type="match status" value="1"/>
</dbReference>
<evidence type="ECO:0000256" key="18">
    <source>
        <dbReference type="RuleBase" id="RU003691"/>
    </source>
</evidence>
<evidence type="ECO:0000259" key="19">
    <source>
        <dbReference type="Pfam" id="PF02852"/>
    </source>
</evidence>
<dbReference type="Gene3D" id="3.30.390.30">
    <property type="match status" value="1"/>
</dbReference>
<proteinExistence type="inferred from homology"/>
<comment type="cofactor">
    <cofactor evidence="16">
        <name>FAD</name>
        <dbReference type="ChEBI" id="CHEBI:57692"/>
    </cofactor>
    <text evidence="16">Binds 1 FAD per subunit.</text>
</comment>
<dbReference type="Pfam" id="PF02852">
    <property type="entry name" value="Pyr_redox_dim"/>
    <property type="match status" value="1"/>
</dbReference>
<keyword evidence="11 18" id="KW-0560">Oxidoreductase</keyword>
<dbReference type="InterPro" id="IPR004099">
    <property type="entry name" value="Pyr_nucl-diS_OxRdtase_dimer"/>
</dbReference>
<dbReference type="PANTHER" id="PTHR43014">
    <property type="entry name" value="MERCURIC REDUCTASE"/>
    <property type="match status" value="1"/>
</dbReference>
<evidence type="ECO:0000256" key="1">
    <source>
        <dbReference type="ARBA" id="ARBA00007532"/>
    </source>
</evidence>
<keyword evidence="22" id="KW-1185">Reference proteome</keyword>
<dbReference type="SUPFAM" id="SSF55424">
    <property type="entry name" value="FAD/NAD-linked reductases, dimerisation (C-terminal) domain"/>
    <property type="match status" value="1"/>
</dbReference>
<dbReference type="PRINTS" id="PR00368">
    <property type="entry name" value="FADPNR"/>
</dbReference>
<evidence type="ECO:0000256" key="2">
    <source>
        <dbReference type="ARBA" id="ARBA00011738"/>
    </source>
</evidence>
<dbReference type="GO" id="GO:0045340">
    <property type="term" value="F:mercury ion binding"/>
    <property type="evidence" value="ECO:0007669"/>
    <property type="project" value="InterPro"/>
</dbReference>
<keyword evidence="5" id="KW-0475">Mercuric resistance</keyword>
<evidence type="ECO:0000313" key="22">
    <source>
        <dbReference type="Proteomes" id="UP000198461"/>
    </source>
</evidence>
<name>A0A1N6DNH1_9GAMM</name>
<keyword evidence="13 18" id="KW-0676">Redox-active center</keyword>
<evidence type="ECO:0000256" key="7">
    <source>
        <dbReference type="ARBA" id="ARBA00022723"/>
    </source>
</evidence>
<comment type="catalytic activity">
    <reaction evidence="15">
        <text>Hg + NADP(+) + H(+) = Hg(2+) + NADPH</text>
        <dbReference type="Rhea" id="RHEA:23856"/>
        <dbReference type="ChEBI" id="CHEBI:15378"/>
        <dbReference type="ChEBI" id="CHEBI:16170"/>
        <dbReference type="ChEBI" id="CHEBI:16793"/>
        <dbReference type="ChEBI" id="CHEBI:57783"/>
        <dbReference type="ChEBI" id="CHEBI:58349"/>
        <dbReference type="EC" id="1.16.1.1"/>
    </reaction>
</comment>
<dbReference type="InterPro" id="IPR021179">
    <property type="entry name" value="Mercury_reductase_MerA"/>
</dbReference>
<feature type="binding site" evidence="16">
    <location>
        <position position="61"/>
    </location>
    <ligand>
        <name>FAD</name>
        <dbReference type="ChEBI" id="CHEBI:57692"/>
    </ligand>
</feature>
<reference evidence="21 22" key="1">
    <citation type="submission" date="2016-11" db="EMBL/GenBank/DDBJ databases">
        <authorList>
            <person name="Jaros S."/>
            <person name="Januszkiewicz K."/>
            <person name="Wedrychowicz H."/>
        </authorList>
    </citation>
    <scope>NUCLEOTIDE SEQUENCE [LARGE SCALE GENOMIC DNA]</scope>
    <source>
        <strain evidence="21 22">DSM 17737</strain>
    </source>
</reference>
<evidence type="ECO:0000313" key="21">
    <source>
        <dbReference type="EMBL" id="SIN72359.1"/>
    </source>
</evidence>
<evidence type="ECO:0000256" key="8">
    <source>
        <dbReference type="ARBA" id="ARBA00022827"/>
    </source>
</evidence>
<feature type="binding site" evidence="16">
    <location>
        <begin position="155"/>
        <end position="157"/>
    </location>
    <ligand>
        <name>FAD</name>
        <dbReference type="ChEBI" id="CHEBI:57692"/>
    </ligand>
</feature>
<evidence type="ECO:0000256" key="10">
    <source>
        <dbReference type="ARBA" id="ARBA00022914"/>
    </source>
</evidence>
<evidence type="ECO:0000256" key="9">
    <source>
        <dbReference type="ARBA" id="ARBA00022857"/>
    </source>
</evidence>
<evidence type="ECO:0000256" key="4">
    <source>
        <dbReference type="ARBA" id="ARBA00014791"/>
    </source>
</evidence>
<feature type="binding site" evidence="16">
    <location>
        <begin position="192"/>
        <end position="199"/>
    </location>
    <ligand>
        <name>NAD(+)</name>
        <dbReference type="ChEBI" id="CHEBI:57540"/>
    </ligand>
</feature>
<evidence type="ECO:0000256" key="13">
    <source>
        <dbReference type="ARBA" id="ARBA00023284"/>
    </source>
</evidence>
<keyword evidence="9" id="KW-0521">NADP</keyword>
<feature type="binding site" evidence="16">
    <location>
        <position position="277"/>
    </location>
    <ligand>
        <name>NAD(+)</name>
        <dbReference type="ChEBI" id="CHEBI:57540"/>
    </ligand>
</feature>
<comment type="subunit">
    <text evidence="2">Homodimer.</text>
</comment>
<keyword evidence="16" id="KW-0520">NAD</keyword>
<dbReference type="GO" id="GO:0050661">
    <property type="term" value="F:NADP binding"/>
    <property type="evidence" value="ECO:0007669"/>
    <property type="project" value="InterPro"/>
</dbReference>
<dbReference type="InterPro" id="IPR023753">
    <property type="entry name" value="FAD/NAD-binding_dom"/>
</dbReference>
<dbReference type="InterPro" id="IPR012999">
    <property type="entry name" value="Pyr_OxRdtase_I_AS"/>
</dbReference>
<keyword evidence="7" id="KW-0479">Metal-binding</keyword>
<keyword evidence="12" id="KW-1015">Disulfide bond</keyword>
<evidence type="ECO:0000256" key="5">
    <source>
        <dbReference type="ARBA" id="ARBA00022466"/>
    </source>
</evidence>
<evidence type="ECO:0000256" key="6">
    <source>
        <dbReference type="ARBA" id="ARBA00022630"/>
    </source>
</evidence>
<dbReference type="InterPro" id="IPR001100">
    <property type="entry name" value="Pyr_nuc-diS_OxRdtase"/>
</dbReference>
<evidence type="ECO:0000256" key="17">
    <source>
        <dbReference type="PIRSR" id="PIRSR000350-4"/>
    </source>
</evidence>
<dbReference type="GO" id="GO:0050787">
    <property type="term" value="P:detoxification of mercury ion"/>
    <property type="evidence" value="ECO:0007669"/>
    <property type="project" value="InterPro"/>
</dbReference>
<dbReference type="EC" id="1.16.1.1" evidence="3"/>
<dbReference type="GO" id="GO:0016152">
    <property type="term" value="F:mercury (II) reductase (NADP+) activity"/>
    <property type="evidence" value="ECO:0007669"/>
    <property type="project" value="UniProtKB-EC"/>
</dbReference>
<dbReference type="NCBIfam" id="TIGR02053">
    <property type="entry name" value="MerA"/>
    <property type="match status" value="1"/>
</dbReference>
<feature type="binding site" evidence="16">
    <location>
        <position position="318"/>
    </location>
    <ligand>
        <name>FAD</name>
        <dbReference type="ChEBI" id="CHEBI:57692"/>
    </ligand>
</feature>
<organism evidence="21 22">
    <name type="scientific">Sulfurivirga caldicuralii</name>
    <dbReference type="NCBI Taxonomy" id="364032"/>
    <lineage>
        <taxon>Bacteria</taxon>
        <taxon>Pseudomonadati</taxon>
        <taxon>Pseudomonadota</taxon>
        <taxon>Gammaproteobacteria</taxon>
        <taxon>Thiotrichales</taxon>
        <taxon>Piscirickettsiaceae</taxon>
        <taxon>Sulfurivirga</taxon>
    </lineage>
</organism>
<keyword evidence="6 18" id="KW-0285">Flavoprotein</keyword>
<protein>
    <recommendedName>
        <fullName evidence="4">Mercuric reductase</fullName>
        <ecNumber evidence="3">1.16.1.1</ecNumber>
    </recommendedName>
    <alternativeName>
        <fullName evidence="14">Hg(II) reductase</fullName>
    </alternativeName>
</protein>
<dbReference type="OrthoDB" id="9800167at2"/>
<dbReference type="Proteomes" id="UP000198461">
    <property type="component" value="Unassembled WGS sequence"/>
</dbReference>
<evidence type="ECO:0000259" key="20">
    <source>
        <dbReference type="Pfam" id="PF07992"/>
    </source>
</evidence>
<dbReference type="RefSeq" id="WP_074200632.1">
    <property type="nucleotide sequence ID" value="NZ_FSRE01000001.1"/>
</dbReference>
<evidence type="ECO:0000256" key="15">
    <source>
        <dbReference type="ARBA" id="ARBA00048984"/>
    </source>
</evidence>